<sequence>MEYRSIAQVGVQWCDLGSLQPPPPRFKQFSCLSLLSSWDYRHMPPRPANFLGFFVCLFFCILVKVGFHHVAQAGLELLSSDNLPTSASQRARQKSLRKQKALDHRRLRKSTG</sequence>
<evidence type="ECO:0000313" key="3">
    <source>
        <dbReference type="Ensembl" id="ENSMFAP00000056533.1"/>
    </source>
</evidence>
<keyword evidence="2" id="KW-1133">Transmembrane helix</keyword>
<evidence type="ECO:0000256" key="2">
    <source>
        <dbReference type="SAM" id="Phobius"/>
    </source>
</evidence>
<feature type="region of interest" description="Disordered" evidence="1">
    <location>
        <begin position="85"/>
        <end position="112"/>
    </location>
</feature>
<feature type="transmembrane region" description="Helical" evidence="2">
    <location>
        <begin position="48"/>
        <end position="67"/>
    </location>
</feature>
<keyword evidence="4" id="KW-1185">Reference proteome</keyword>
<protein>
    <submittedName>
        <fullName evidence="3">Uncharacterized protein</fullName>
    </submittedName>
</protein>
<organism evidence="3 4">
    <name type="scientific">Macaca fascicularis</name>
    <name type="common">Crab-eating macaque</name>
    <name type="synonym">Cynomolgus monkey</name>
    <dbReference type="NCBI Taxonomy" id="9541"/>
    <lineage>
        <taxon>Eukaryota</taxon>
        <taxon>Metazoa</taxon>
        <taxon>Chordata</taxon>
        <taxon>Craniata</taxon>
        <taxon>Vertebrata</taxon>
        <taxon>Euteleostomi</taxon>
        <taxon>Mammalia</taxon>
        <taxon>Eutheria</taxon>
        <taxon>Euarchontoglires</taxon>
        <taxon>Primates</taxon>
        <taxon>Haplorrhini</taxon>
        <taxon>Catarrhini</taxon>
        <taxon>Cercopithecidae</taxon>
        <taxon>Cercopithecinae</taxon>
        <taxon>Macaca</taxon>
    </lineage>
</organism>
<evidence type="ECO:0000256" key="1">
    <source>
        <dbReference type="SAM" id="MobiDB-lite"/>
    </source>
</evidence>
<name>A0A7N9IE05_MACFA</name>
<keyword evidence="2" id="KW-0812">Transmembrane</keyword>
<dbReference type="PRINTS" id="PR02045">
    <property type="entry name" value="F138DOMAIN"/>
</dbReference>
<dbReference type="Proteomes" id="UP000233100">
    <property type="component" value="Chromosome 15"/>
</dbReference>
<reference evidence="3 4" key="1">
    <citation type="submission" date="2013-03" db="EMBL/GenBank/DDBJ databases">
        <authorList>
            <person name="Warren W."/>
            <person name="Wilson R.K."/>
        </authorList>
    </citation>
    <scope>NUCLEOTIDE SEQUENCE</scope>
</reference>
<keyword evidence="2" id="KW-0472">Membrane</keyword>
<dbReference type="GeneTree" id="ENSGT00940000164709"/>
<reference evidence="3" key="3">
    <citation type="submission" date="2025-09" db="UniProtKB">
        <authorList>
            <consortium name="Ensembl"/>
        </authorList>
    </citation>
    <scope>IDENTIFICATION</scope>
</reference>
<proteinExistence type="predicted"/>
<dbReference type="PANTHER" id="PTHR46254">
    <property type="entry name" value="PROTEIN GVQW1-RELATED"/>
    <property type="match status" value="1"/>
</dbReference>
<dbReference type="PANTHER" id="PTHR46254:SF3">
    <property type="entry name" value="SECRETED PROTEIN"/>
    <property type="match status" value="1"/>
</dbReference>
<accession>A0A7N9IE05</accession>
<reference evidence="3" key="2">
    <citation type="submission" date="2025-08" db="UniProtKB">
        <authorList>
            <consortium name="Ensembl"/>
        </authorList>
    </citation>
    <scope>IDENTIFICATION</scope>
</reference>
<feature type="compositionally biased region" description="Basic residues" evidence="1">
    <location>
        <begin position="91"/>
        <end position="112"/>
    </location>
</feature>
<dbReference type="AlphaFoldDB" id="A0A7N9IE05"/>
<evidence type="ECO:0000313" key="4">
    <source>
        <dbReference type="Proteomes" id="UP000233100"/>
    </source>
</evidence>
<dbReference type="Ensembl" id="ENSMFAT00000075703.1">
    <property type="protein sequence ID" value="ENSMFAP00000056533.1"/>
    <property type="gene ID" value="ENSMFAG00000055757.1"/>
</dbReference>